<organism evidence="1 2">
    <name type="scientific">Aerophobetes bacterium</name>
    <dbReference type="NCBI Taxonomy" id="2030807"/>
    <lineage>
        <taxon>Bacteria</taxon>
        <taxon>Candidatus Aerophobota</taxon>
    </lineage>
</organism>
<evidence type="ECO:0000313" key="2">
    <source>
        <dbReference type="Proteomes" id="UP000320781"/>
    </source>
</evidence>
<dbReference type="AlphaFoldDB" id="A0A523QGS5"/>
<accession>A0A523QGS5</accession>
<proteinExistence type="predicted"/>
<comment type="caution">
    <text evidence="1">The sequence shown here is derived from an EMBL/GenBank/DDBJ whole genome shotgun (WGS) entry which is preliminary data.</text>
</comment>
<name>A0A523QGS5_UNCAE</name>
<sequence>MPSHKRSLIEAKLGESLESFLMRRLAAKRGTGSIAREIGVDPATVRYYIKKFKLKGEHIDRCLCILCTSKCDDKERTHKLRRCVVFCVNFKGKRSEKK</sequence>
<evidence type="ECO:0000313" key="1">
    <source>
        <dbReference type="EMBL" id="TES84670.1"/>
    </source>
</evidence>
<gene>
    <name evidence="1" type="ORF">E3J95_06175</name>
</gene>
<reference evidence="1 2" key="1">
    <citation type="submission" date="2019-03" db="EMBL/GenBank/DDBJ databases">
        <title>Metabolic potential of uncultured bacteria and archaea associated with petroleum seepage in deep-sea sediments.</title>
        <authorList>
            <person name="Dong X."/>
            <person name="Hubert C."/>
        </authorList>
    </citation>
    <scope>NUCLEOTIDE SEQUENCE [LARGE SCALE GENOMIC DNA]</scope>
    <source>
        <strain evidence="1">E44_bin92</strain>
    </source>
</reference>
<dbReference type="EMBL" id="SOKU01000302">
    <property type="protein sequence ID" value="TES84670.1"/>
    <property type="molecule type" value="Genomic_DNA"/>
</dbReference>
<dbReference type="Proteomes" id="UP000320781">
    <property type="component" value="Unassembled WGS sequence"/>
</dbReference>
<protein>
    <submittedName>
        <fullName evidence="1">Uncharacterized protein</fullName>
    </submittedName>
</protein>